<comment type="cofactor">
    <cofactor evidence="1">
        <name>pantetheine 4'-phosphate</name>
        <dbReference type="ChEBI" id="CHEBI:47942"/>
    </cofactor>
</comment>
<dbReference type="PROSITE" id="PS00455">
    <property type="entry name" value="AMP_BINDING"/>
    <property type="match status" value="1"/>
</dbReference>
<dbReference type="PANTHER" id="PTHR45527:SF1">
    <property type="entry name" value="FATTY ACID SYNTHASE"/>
    <property type="match status" value="1"/>
</dbReference>
<dbReference type="InterPro" id="IPR020806">
    <property type="entry name" value="PKS_PP-bd"/>
</dbReference>
<dbReference type="InterPro" id="IPR009081">
    <property type="entry name" value="PP-bd_ACP"/>
</dbReference>
<dbReference type="SUPFAM" id="SSF56801">
    <property type="entry name" value="Acetyl-CoA synthetase-like"/>
    <property type="match status" value="1"/>
</dbReference>
<dbReference type="AlphaFoldDB" id="A0A4V2JHN1"/>
<dbReference type="InterPro" id="IPR000873">
    <property type="entry name" value="AMP-dep_synth/lig_dom"/>
</dbReference>
<proteinExistence type="predicted"/>
<dbReference type="GO" id="GO:0003824">
    <property type="term" value="F:catalytic activity"/>
    <property type="evidence" value="ECO:0007669"/>
    <property type="project" value="InterPro"/>
</dbReference>
<dbReference type="Gene3D" id="1.10.1200.10">
    <property type="entry name" value="ACP-like"/>
    <property type="match status" value="1"/>
</dbReference>
<reference evidence="5 6" key="1">
    <citation type="submission" date="2019-02" db="EMBL/GenBank/DDBJ databases">
        <title>Draft Genome Sequence of Streptomyces sp. AM-2504, identified by 16S rRNA comparative analysis as a Streptomyces Kasugaensis strain.</title>
        <authorList>
            <person name="Napolioni V."/>
            <person name="Giuliodori A.M."/>
            <person name="Spurio R."/>
            <person name="Fabbretti A."/>
        </authorList>
    </citation>
    <scope>NUCLEOTIDE SEQUENCE [LARGE SCALE GENOMIC DNA]</scope>
    <source>
        <strain evidence="5 6">AM-2504</strain>
    </source>
</reference>
<protein>
    <submittedName>
        <fullName evidence="5">Amino acid adenylation domain-containing protein</fullName>
    </submittedName>
</protein>
<dbReference type="SUPFAM" id="SSF52777">
    <property type="entry name" value="CoA-dependent acyltransferases"/>
    <property type="match status" value="2"/>
</dbReference>
<dbReference type="Gene3D" id="3.40.50.12780">
    <property type="entry name" value="N-terminal domain of ligase-like"/>
    <property type="match status" value="1"/>
</dbReference>
<accession>A0A4V2JHN1</accession>
<feature type="domain" description="Carrier" evidence="4">
    <location>
        <begin position="964"/>
        <end position="1039"/>
    </location>
</feature>
<dbReference type="PROSITE" id="PS00012">
    <property type="entry name" value="PHOSPHOPANTETHEINE"/>
    <property type="match status" value="1"/>
</dbReference>
<evidence type="ECO:0000256" key="2">
    <source>
        <dbReference type="ARBA" id="ARBA00022450"/>
    </source>
</evidence>
<dbReference type="PROSITE" id="PS50075">
    <property type="entry name" value="CARRIER"/>
    <property type="match status" value="1"/>
</dbReference>
<gene>
    <name evidence="5" type="ORF">EYS09_34550</name>
</gene>
<dbReference type="Gene3D" id="3.30.559.10">
    <property type="entry name" value="Chloramphenicol acetyltransferase-like domain"/>
    <property type="match status" value="1"/>
</dbReference>
<dbReference type="InterPro" id="IPR036736">
    <property type="entry name" value="ACP-like_sf"/>
</dbReference>
<dbReference type="CDD" id="cd05930">
    <property type="entry name" value="A_NRPS"/>
    <property type="match status" value="1"/>
</dbReference>
<organism evidence="5 6">
    <name type="scientific">Streptomyces kasugaensis</name>
    <dbReference type="NCBI Taxonomy" id="1946"/>
    <lineage>
        <taxon>Bacteria</taxon>
        <taxon>Bacillati</taxon>
        <taxon>Actinomycetota</taxon>
        <taxon>Actinomycetes</taxon>
        <taxon>Kitasatosporales</taxon>
        <taxon>Streptomycetaceae</taxon>
        <taxon>Streptomyces</taxon>
    </lineage>
</organism>
<dbReference type="SUPFAM" id="SSF47336">
    <property type="entry name" value="ACP-like"/>
    <property type="match status" value="1"/>
</dbReference>
<dbReference type="Proteomes" id="UP000292452">
    <property type="component" value="Unassembled WGS sequence"/>
</dbReference>
<keyword evidence="3" id="KW-0597">Phosphoprotein</keyword>
<dbReference type="EMBL" id="SIXH01000569">
    <property type="protein sequence ID" value="TBO55191.1"/>
    <property type="molecule type" value="Genomic_DNA"/>
</dbReference>
<keyword evidence="2" id="KW-0596">Phosphopantetheine</keyword>
<comment type="caution">
    <text evidence="5">The sequence shown here is derived from an EMBL/GenBank/DDBJ whole genome shotgun (WGS) entry which is preliminary data.</text>
</comment>
<dbReference type="SMART" id="SM00823">
    <property type="entry name" value="PKS_PP"/>
    <property type="match status" value="1"/>
</dbReference>
<dbReference type="Pfam" id="PF00501">
    <property type="entry name" value="AMP-binding"/>
    <property type="match status" value="1"/>
</dbReference>
<dbReference type="NCBIfam" id="TIGR01733">
    <property type="entry name" value="AA-adenyl-dom"/>
    <property type="match status" value="1"/>
</dbReference>
<dbReference type="GO" id="GO:0017000">
    <property type="term" value="P:antibiotic biosynthetic process"/>
    <property type="evidence" value="ECO:0007669"/>
    <property type="project" value="UniProtKB-ARBA"/>
</dbReference>
<dbReference type="Gene3D" id="3.30.559.30">
    <property type="entry name" value="Nonribosomal peptide synthetase, condensation domain"/>
    <property type="match status" value="1"/>
</dbReference>
<dbReference type="InterPro" id="IPR045851">
    <property type="entry name" value="AMP-bd_C_sf"/>
</dbReference>
<dbReference type="InterPro" id="IPR010071">
    <property type="entry name" value="AA_adenyl_dom"/>
</dbReference>
<dbReference type="InterPro" id="IPR001242">
    <property type="entry name" value="Condensation_dom"/>
</dbReference>
<keyword evidence="6" id="KW-1185">Reference proteome</keyword>
<dbReference type="Pfam" id="PF00668">
    <property type="entry name" value="Condensation"/>
    <property type="match status" value="1"/>
</dbReference>
<dbReference type="GO" id="GO:0008610">
    <property type="term" value="P:lipid biosynthetic process"/>
    <property type="evidence" value="ECO:0007669"/>
    <property type="project" value="UniProtKB-ARBA"/>
</dbReference>
<dbReference type="Gene3D" id="3.30.300.30">
    <property type="match status" value="1"/>
</dbReference>
<evidence type="ECO:0000256" key="3">
    <source>
        <dbReference type="ARBA" id="ARBA00022553"/>
    </source>
</evidence>
<dbReference type="RefSeq" id="WP_131126182.1">
    <property type="nucleotide sequence ID" value="NZ_SIXH01000569.1"/>
</dbReference>
<dbReference type="GO" id="GO:0005737">
    <property type="term" value="C:cytoplasm"/>
    <property type="evidence" value="ECO:0007669"/>
    <property type="project" value="TreeGrafter"/>
</dbReference>
<dbReference type="InterPro" id="IPR023213">
    <property type="entry name" value="CAT-like_dom_sf"/>
</dbReference>
<dbReference type="PANTHER" id="PTHR45527">
    <property type="entry name" value="NONRIBOSOMAL PEPTIDE SYNTHETASE"/>
    <property type="match status" value="1"/>
</dbReference>
<evidence type="ECO:0000313" key="6">
    <source>
        <dbReference type="Proteomes" id="UP000292452"/>
    </source>
</evidence>
<name>A0A4V2JHN1_STRKA</name>
<dbReference type="InterPro" id="IPR006162">
    <property type="entry name" value="Ppantetheine_attach_site"/>
</dbReference>
<sequence length="1040" mass="110950">ELSPSQQIVWLHEQMLPGSRAYNFTATLDLWGALDEDALRAGLAAALARHAGLRLELVAASGEIPGQRVRERCIPRLSTVDLSQEADPEAAFQDLLRTEAETPLDTYEAPLLRWRLARLGARHHRIVHVEHHLIHDGHSFAILLRDVFTAYRAQRLGEPVELPAARSYEEHVRATAGRERRASLAHWEAELRDAAFDLPLPGLARPGAQRRHAGGQLRQAIGADLAERLRAHSRDQGHTPFSTLFTLFSEVLRRHSGRADLVVGTAVGNRPRGFEETVGMFVNTIPLRLRLDPVSGASAAIDDVTDTLIRALPHQEVPVQELTRALGLHTSGADNPLFSVMFSAHDAALPEIDVPELEVSLHEGFNTGTTRFDLDLVLIPDDRRMIGERQGAAGMTLVWDYDRDLFTEETVRLLSRRFLAVLRAYLDTPDAPLAALGAGSQDSGAETVATDSAAEGGTAAVLDALAQQDPARPAVVDGARQLSYGELDRSVQELADRLRAAGVTAGQPVAAVLPRGTHSLVTLLACLRIGAVHCPLSPNDPATRLETLLRRLAPALVLATRESALALPAEGLPLALLDGPDFPAAVACESVEGAAYIIHTSGSTGLPKPVVVGRAALAQHARAAAERFALTGRDRVLLFAQPSFDVALEEVLPSLLAGACLVLPQREVPTATELIAMLAARRITVANLPTSYLLAVRAELCEALADGRFAPRLLVLGGERLPVGALRALLDATDATVLNAYGVTEAAITTTVHEVTRAELADGAEVPLGTELAGTRVHVLDAGRQPLPAGAVGELAIAGAGLAEGYLGDKETTAARFVTVDALGGERVYLTGDVGYRDTAGRVCFLGRRDHQIKLRGYRIELEEIEAAASAVLGGQSCAVVLDATAAAGPRLIGFLESAAEPDQLALHTELSRRLPAALVPVRWVRMDALPTLAGGKPHRVALARTAADLPEAGQTGAQDAAAENTDPAVALVAEGWREVLGHDRFTPSSHFFQVGGHSLLAAQLAAWLEPRLGSRPPLRVLFQNPVLADQARAVKEATA</sequence>
<feature type="non-terminal residue" evidence="5">
    <location>
        <position position="1"/>
    </location>
</feature>
<evidence type="ECO:0000313" key="5">
    <source>
        <dbReference type="EMBL" id="TBO55191.1"/>
    </source>
</evidence>
<evidence type="ECO:0000259" key="4">
    <source>
        <dbReference type="PROSITE" id="PS50075"/>
    </source>
</evidence>
<dbReference type="InterPro" id="IPR020845">
    <property type="entry name" value="AMP-binding_CS"/>
</dbReference>
<dbReference type="GO" id="GO:0044550">
    <property type="term" value="P:secondary metabolite biosynthetic process"/>
    <property type="evidence" value="ECO:0007669"/>
    <property type="project" value="TreeGrafter"/>
</dbReference>
<dbReference type="InterPro" id="IPR042099">
    <property type="entry name" value="ANL_N_sf"/>
</dbReference>
<evidence type="ECO:0000256" key="1">
    <source>
        <dbReference type="ARBA" id="ARBA00001957"/>
    </source>
</evidence>
<dbReference type="Pfam" id="PF00550">
    <property type="entry name" value="PP-binding"/>
    <property type="match status" value="1"/>
</dbReference>
<dbReference type="GO" id="GO:0043041">
    <property type="term" value="P:amino acid activation for nonribosomal peptide biosynthetic process"/>
    <property type="evidence" value="ECO:0007669"/>
    <property type="project" value="TreeGrafter"/>
</dbReference>
<dbReference type="GO" id="GO:0031177">
    <property type="term" value="F:phosphopantetheine binding"/>
    <property type="evidence" value="ECO:0007669"/>
    <property type="project" value="InterPro"/>
</dbReference>